<feature type="transmembrane region" description="Helical" evidence="2">
    <location>
        <begin position="6"/>
        <end position="27"/>
    </location>
</feature>
<accession>A0A1I4H565</accession>
<dbReference type="Proteomes" id="UP000198851">
    <property type="component" value="Unassembled WGS sequence"/>
</dbReference>
<gene>
    <name evidence="3" type="ORF">SAMN04488036_1118</name>
</gene>
<organism evidence="3 4">
    <name type="scientific">Shimia haliotis</name>
    <dbReference type="NCBI Taxonomy" id="1280847"/>
    <lineage>
        <taxon>Bacteria</taxon>
        <taxon>Pseudomonadati</taxon>
        <taxon>Pseudomonadota</taxon>
        <taxon>Alphaproteobacteria</taxon>
        <taxon>Rhodobacterales</taxon>
        <taxon>Roseobacteraceae</taxon>
    </lineage>
</organism>
<dbReference type="AlphaFoldDB" id="A0A1I4H565"/>
<name>A0A1I4H565_9RHOB</name>
<keyword evidence="2" id="KW-0472">Membrane</keyword>
<feature type="transmembrane region" description="Helical" evidence="2">
    <location>
        <begin position="75"/>
        <end position="94"/>
    </location>
</feature>
<feature type="region of interest" description="Disordered" evidence="1">
    <location>
        <begin position="46"/>
        <end position="66"/>
    </location>
</feature>
<dbReference type="STRING" id="1280847.SAMN04488036_1118"/>
<reference evidence="4" key="1">
    <citation type="submission" date="2016-10" db="EMBL/GenBank/DDBJ databases">
        <authorList>
            <person name="Varghese N."/>
            <person name="Submissions S."/>
        </authorList>
    </citation>
    <scope>NUCLEOTIDE SEQUENCE [LARGE SCALE GENOMIC DNA]</scope>
    <source>
        <strain evidence="4">DSM 28453</strain>
    </source>
</reference>
<proteinExistence type="predicted"/>
<evidence type="ECO:0000313" key="3">
    <source>
        <dbReference type="EMBL" id="SFL36777.1"/>
    </source>
</evidence>
<protein>
    <recommendedName>
        <fullName evidence="5">GAF domain-containing protein</fullName>
    </recommendedName>
</protein>
<dbReference type="RefSeq" id="WP_093325845.1">
    <property type="nucleotide sequence ID" value="NZ_FOSZ01000011.1"/>
</dbReference>
<keyword evidence="4" id="KW-1185">Reference proteome</keyword>
<dbReference type="EMBL" id="FOSZ01000011">
    <property type="protein sequence ID" value="SFL36777.1"/>
    <property type="molecule type" value="Genomic_DNA"/>
</dbReference>
<dbReference type="OrthoDB" id="8631942at2"/>
<keyword evidence="2" id="KW-0812">Transmembrane</keyword>
<keyword evidence="2" id="KW-1133">Transmembrane helix</keyword>
<evidence type="ECO:0008006" key="5">
    <source>
        <dbReference type="Google" id="ProtNLM"/>
    </source>
</evidence>
<sequence>MRPNILTIAILPAAVAIVSICIADLLLRQDFIQSFKIDGSFATLTENGGGNEETSHTGSQTTSPSVHTSSGIVELLRVLIWPLTLILGLIFVAYNRRLGRVLGLGTQLIRKISAGGVEIEINSETLQLVQRELRGTFQELVDGSAEEYERLSLIQDIGEHLKNVVIENGLKDTQDMRATVHVNDVIFPEYLYQLVDYYPKGGGAHRRNSQRFGIIGRTWRTGKSHGTGNALFGYVSVDALVENWGMTEEEARGQLSGRPSSLSIVVKHEGIPVGIVFVDSTAQDAFGNDIEATEKSKKIEESTSVKGLAKALAAVLAPLRTAAPSLSILGKKG</sequence>
<evidence type="ECO:0000313" key="4">
    <source>
        <dbReference type="Proteomes" id="UP000198851"/>
    </source>
</evidence>
<feature type="compositionally biased region" description="Polar residues" evidence="1">
    <location>
        <begin position="56"/>
        <end position="66"/>
    </location>
</feature>
<evidence type="ECO:0000256" key="2">
    <source>
        <dbReference type="SAM" id="Phobius"/>
    </source>
</evidence>
<evidence type="ECO:0000256" key="1">
    <source>
        <dbReference type="SAM" id="MobiDB-lite"/>
    </source>
</evidence>